<organism evidence="1 2">
    <name type="scientific">Microbacterium aurum</name>
    <dbReference type="NCBI Taxonomy" id="36805"/>
    <lineage>
        <taxon>Bacteria</taxon>
        <taxon>Bacillati</taxon>
        <taxon>Actinomycetota</taxon>
        <taxon>Actinomycetes</taxon>
        <taxon>Micrococcales</taxon>
        <taxon>Microbacteriaceae</taxon>
        <taxon>Microbacterium</taxon>
    </lineage>
</organism>
<dbReference type="Proteomes" id="UP000187185">
    <property type="component" value="Chromosome"/>
</dbReference>
<sequence>MWDATAPVPVTAWVPHRVAYVDALAIEAEVIAWTQRAVLVGWILSGLAHPIHVWLWAMRCSVGSDSFEGRTLIR</sequence>
<dbReference type="AlphaFoldDB" id="A0A1P8U5B5"/>
<evidence type="ECO:0000313" key="2">
    <source>
        <dbReference type="Proteomes" id="UP000187185"/>
    </source>
</evidence>
<gene>
    <name evidence="1" type="ORF">BOH66_02665</name>
</gene>
<dbReference type="KEGG" id="maur:BOH66_02665"/>
<dbReference type="EMBL" id="CP018762">
    <property type="protein sequence ID" value="APZ33311.1"/>
    <property type="molecule type" value="Genomic_DNA"/>
</dbReference>
<evidence type="ECO:0000313" key="1">
    <source>
        <dbReference type="EMBL" id="APZ33311.1"/>
    </source>
</evidence>
<proteinExistence type="predicted"/>
<dbReference type="STRING" id="36805.BOH66_02665"/>
<accession>A0A1P8U5B5</accession>
<keyword evidence="2" id="KW-1185">Reference proteome</keyword>
<protein>
    <submittedName>
        <fullName evidence="1">Uncharacterized protein</fullName>
    </submittedName>
</protein>
<reference evidence="1 2" key="1">
    <citation type="submission" date="2016-12" db="EMBL/GenBank/DDBJ databases">
        <title>Complete genome sequence of Microbacterium aurum KACC 15219.</title>
        <authorList>
            <person name="Jung Y."/>
            <person name="Shin J.-H."/>
            <person name="Lee Y.-J."/>
            <person name="Yi H."/>
            <person name="Bahn Y.-S."/>
            <person name="Kim J.F."/>
            <person name="Lee D.-W."/>
        </authorList>
    </citation>
    <scope>NUCLEOTIDE SEQUENCE [LARGE SCALE GENOMIC DNA]</scope>
    <source>
        <strain evidence="1 2">KACC 15219</strain>
    </source>
</reference>
<name>A0A1P8U5B5_9MICO</name>